<feature type="domain" description="RRM" evidence="7">
    <location>
        <begin position="307"/>
        <end position="380"/>
    </location>
</feature>
<evidence type="ECO:0000256" key="2">
    <source>
        <dbReference type="ARBA" id="ARBA00022771"/>
    </source>
</evidence>
<dbReference type="GO" id="GO:0017070">
    <property type="term" value="F:U6 snRNA binding"/>
    <property type="evidence" value="ECO:0007669"/>
    <property type="project" value="TreeGrafter"/>
</dbReference>
<dbReference type="SMART" id="SM00360">
    <property type="entry name" value="RRM"/>
    <property type="match status" value="1"/>
</dbReference>
<evidence type="ECO:0000256" key="1">
    <source>
        <dbReference type="ARBA" id="ARBA00022723"/>
    </source>
</evidence>
<dbReference type="GO" id="GO:0071006">
    <property type="term" value="C:U2-type catalytic step 1 spliceosome"/>
    <property type="evidence" value="ECO:0007669"/>
    <property type="project" value="TreeGrafter"/>
</dbReference>
<feature type="region of interest" description="Disordered" evidence="6">
    <location>
        <begin position="1"/>
        <end position="31"/>
    </location>
</feature>
<dbReference type="InterPro" id="IPR048995">
    <property type="entry name" value="STL11/RBM22-like_N"/>
</dbReference>
<dbReference type="Pfam" id="PF00076">
    <property type="entry name" value="RRM_1"/>
    <property type="match status" value="1"/>
</dbReference>
<evidence type="ECO:0000256" key="6">
    <source>
        <dbReference type="SAM" id="MobiDB-lite"/>
    </source>
</evidence>
<dbReference type="InterPro" id="IPR012677">
    <property type="entry name" value="Nucleotide-bd_a/b_plait_sf"/>
</dbReference>
<gene>
    <name evidence="8" type="ORF">DSPE1174_LOCUS25613</name>
</gene>
<sequence length="539" mass="57757">MSYGGDGGYRPGVGDRPGGWDPQSLGRKADTPNGMAVGTDFPFVCEVCLGPNPYVRMVKMPFGDKLCKISARPFQAFRWRAGPGGRWKETIVAPEVAQEKNICQACIVDMTYGVPVGVRDMLLEADTATGALAPVSSDPNTSFYWQQKDALTKSGQNASHSLQNLEPSRQLLTLARSIQAQESRSATAWRNLPRICSFWLAGTCTRVVQGKCPFRPCNGMFEFPEIASSHKEQKDCLCGRLKTEGAVVVMRTLDTDVREAIHNALKGNKDDAIRKRFDGNDDLSKRYLRRARESAPELTKPKDESITSLWVGGLEPPMSEADLRDKFYSFGEIRAVRILMDKCCAFVEFTTREAAETAASKLHRNLTVRGLKLDIDWAKPASLSSQNGSKPSGGGGGTGAGAPSPGQFRLPPPPGTSASMAPMTLPGPMLQRLEQASGVRPSATPPSGGDTASDAPPSKRLKPEGADGGDGKGSKSSATPPAGPPPLPVYPPPPPLPFPQAPMGGMGGGMPYPPPPPAWRPSYPSMNPNRMGAKPDAQR</sequence>
<dbReference type="GO" id="GO:0071007">
    <property type="term" value="C:U2-type catalytic step 2 spliceosome"/>
    <property type="evidence" value="ECO:0007669"/>
    <property type="project" value="TreeGrafter"/>
</dbReference>
<reference evidence="8" key="1">
    <citation type="submission" date="2021-01" db="EMBL/GenBank/DDBJ databases">
        <authorList>
            <person name="Corre E."/>
            <person name="Pelletier E."/>
            <person name="Niang G."/>
            <person name="Scheremetjew M."/>
            <person name="Finn R."/>
            <person name="Kale V."/>
            <person name="Holt S."/>
            <person name="Cochrane G."/>
            <person name="Meng A."/>
            <person name="Brown T."/>
            <person name="Cohen L."/>
        </authorList>
    </citation>
    <scope>NUCLEOTIDE SEQUENCE</scope>
    <source>
        <strain evidence="8">CCMP1381</strain>
    </source>
</reference>
<dbReference type="InterPro" id="IPR000504">
    <property type="entry name" value="RRM_dom"/>
</dbReference>
<keyword evidence="2" id="KW-0863">Zinc-finger</keyword>
<proteinExistence type="predicted"/>
<dbReference type="PROSITE" id="PS50102">
    <property type="entry name" value="RRM"/>
    <property type="match status" value="1"/>
</dbReference>
<evidence type="ECO:0000256" key="5">
    <source>
        <dbReference type="PROSITE-ProRule" id="PRU00176"/>
    </source>
</evidence>
<dbReference type="Gene3D" id="3.30.70.330">
    <property type="match status" value="1"/>
</dbReference>
<dbReference type="PANTHER" id="PTHR14089">
    <property type="entry name" value="PRE-MRNA-SPLICING FACTOR RBM22"/>
    <property type="match status" value="1"/>
</dbReference>
<dbReference type="PANTHER" id="PTHR14089:SF6">
    <property type="entry name" value="PRE-MRNA-SPLICING FACTOR RBM22"/>
    <property type="match status" value="1"/>
</dbReference>
<keyword evidence="3" id="KW-0862">Zinc</keyword>
<keyword evidence="1" id="KW-0479">Metal-binding</keyword>
<accession>A0A7S2GRU9</accession>
<dbReference type="GO" id="GO:0000974">
    <property type="term" value="C:Prp19 complex"/>
    <property type="evidence" value="ECO:0007669"/>
    <property type="project" value="TreeGrafter"/>
</dbReference>
<evidence type="ECO:0000313" key="8">
    <source>
        <dbReference type="EMBL" id="CAD9464215.1"/>
    </source>
</evidence>
<feature type="compositionally biased region" description="Pro residues" evidence="6">
    <location>
        <begin position="481"/>
        <end position="500"/>
    </location>
</feature>
<dbReference type="InterPro" id="IPR039171">
    <property type="entry name" value="Cwc2/Slt11"/>
</dbReference>
<dbReference type="GO" id="GO:0036002">
    <property type="term" value="F:pre-mRNA binding"/>
    <property type="evidence" value="ECO:0007669"/>
    <property type="project" value="TreeGrafter"/>
</dbReference>
<keyword evidence="4 5" id="KW-0694">RNA-binding</keyword>
<protein>
    <recommendedName>
        <fullName evidence="7">RRM domain-containing protein</fullName>
    </recommendedName>
</protein>
<evidence type="ECO:0000256" key="4">
    <source>
        <dbReference type="ARBA" id="ARBA00022884"/>
    </source>
</evidence>
<evidence type="ECO:0000259" key="7">
    <source>
        <dbReference type="PROSITE" id="PS50102"/>
    </source>
</evidence>
<feature type="compositionally biased region" description="Basic and acidic residues" evidence="6">
    <location>
        <begin position="461"/>
        <end position="473"/>
    </location>
</feature>
<feature type="compositionally biased region" description="Gly residues" evidence="6">
    <location>
        <begin position="1"/>
        <end position="17"/>
    </location>
</feature>
<evidence type="ECO:0000256" key="3">
    <source>
        <dbReference type="ARBA" id="ARBA00022833"/>
    </source>
</evidence>
<dbReference type="GO" id="GO:0008270">
    <property type="term" value="F:zinc ion binding"/>
    <property type="evidence" value="ECO:0007669"/>
    <property type="project" value="UniProtKB-KW"/>
</dbReference>
<dbReference type="Pfam" id="PF21369">
    <property type="entry name" value="STL11_N"/>
    <property type="match status" value="1"/>
</dbReference>
<dbReference type="AlphaFoldDB" id="A0A7S2GRU9"/>
<dbReference type="FunFam" id="3.30.70.330:FF:000476">
    <property type="entry name" value="Zinc finger CCCH domain-containing protein 4"/>
    <property type="match status" value="1"/>
</dbReference>
<dbReference type="InterPro" id="IPR035979">
    <property type="entry name" value="RBD_domain_sf"/>
</dbReference>
<feature type="compositionally biased region" description="Gly residues" evidence="6">
    <location>
        <begin position="391"/>
        <end position="400"/>
    </location>
</feature>
<dbReference type="EMBL" id="HBGS01049217">
    <property type="protein sequence ID" value="CAD9464215.1"/>
    <property type="molecule type" value="Transcribed_RNA"/>
</dbReference>
<dbReference type="SUPFAM" id="SSF54928">
    <property type="entry name" value="RNA-binding domain, RBD"/>
    <property type="match status" value="1"/>
</dbReference>
<organism evidence="8">
    <name type="scientific">Octactis speculum</name>
    <dbReference type="NCBI Taxonomy" id="3111310"/>
    <lineage>
        <taxon>Eukaryota</taxon>
        <taxon>Sar</taxon>
        <taxon>Stramenopiles</taxon>
        <taxon>Ochrophyta</taxon>
        <taxon>Dictyochophyceae</taxon>
        <taxon>Dictyochales</taxon>
        <taxon>Dictyochaceae</taxon>
        <taxon>Octactis</taxon>
    </lineage>
</organism>
<name>A0A7S2GRU9_9STRA</name>
<feature type="region of interest" description="Disordered" evidence="6">
    <location>
        <begin position="381"/>
        <end position="539"/>
    </location>
</feature>